<feature type="signal peptide" evidence="2">
    <location>
        <begin position="1"/>
        <end position="24"/>
    </location>
</feature>
<protein>
    <submittedName>
        <fullName evidence="3">Uncharacterized protein</fullName>
    </submittedName>
</protein>
<name>A0AAV2IEC7_LYMST</name>
<feature type="compositionally biased region" description="Low complexity" evidence="1">
    <location>
        <begin position="156"/>
        <end position="171"/>
    </location>
</feature>
<organism evidence="3 4">
    <name type="scientific">Lymnaea stagnalis</name>
    <name type="common">Great pond snail</name>
    <name type="synonym">Helix stagnalis</name>
    <dbReference type="NCBI Taxonomy" id="6523"/>
    <lineage>
        <taxon>Eukaryota</taxon>
        <taxon>Metazoa</taxon>
        <taxon>Spiralia</taxon>
        <taxon>Lophotrochozoa</taxon>
        <taxon>Mollusca</taxon>
        <taxon>Gastropoda</taxon>
        <taxon>Heterobranchia</taxon>
        <taxon>Euthyneura</taxon>
        <taxon>Panpulmonata</taxon>
        <taxon>Hygrophila</taxon>
        <taxon>Lymnaeoidea</taxon>
        <taxon>Lymnaeidae</taxon>
        <taxon>Lymnaea</taxon>
    </lineage>
</organism>
<feature type="chain" id="PRO_5043472225" evidence="2">
    <location>
        <begin position="25"/>
        <end position="283"/>
    </location>
</feature>
<proteinExistence type="predicted"/>
<accession>A0AAV2IEC7</accession>
<dbReference type="Proteomes" id="UP001497497">
    <property type="component" value="Unassembled WGS sequence"/>
</dbReference>
<feature type="compositionally biased region" description="Low complexity" evidence="1">
    <location>
        <begin position="105"/>
        <end position="118"/>
    </location>
</feature>
<feature type="compositionally biased region" description="Polar residues" evidence="1">
    <location>
        <begin position="173"/>
        <end position="182"/>
    </location>
</feature>
<sequence length="283" mass="30993">MPRLTFYLVFLFLHLLTIQQYVTCATVLSNHDPDVQELLDNGKLSDECKGLIKDNVLSTSSQQWCNMFDAYKPFIVDSNGCDGTEYESLTRAACTKEDPVVMTTQTPMATTPTPAKVTQPSSMPTAATTKITQSSSTSTTATTKIKQVSLTPPHSVTPRVPTTDRPVTVTPHSGVTDTSKSVQDSIQTNVSVTPTARHGVTNTIKNVQQALLQQLLNYRIETVHFDQCKAAALTKLTKGDDVSRLCATIKQFKAILDDKCVKTDYDLLVVETLQLFGCLVCPL</sequence>
<evidence type="ECO:0000313" key="3">
    <source>
        <dbReference type="EMBL" id="CAL1544952.1"/>
    </source>
</evidence>
<reference evidence="3 4" key="1">
    <citation type="submission" date="2024-04" db="EMBL/GenBank/DDBJ databases">
        <authorList>
            <consortium name="Genoscope - CEA"/>
            <person name="William W."/>
        </authorList>
    </citation>
    <scope>NUCLEOTIDE SEQUENCE [LARGE SCALE GENOMIC DNA]</scope>
</reference>
<feature type="compositionally biased region" description="Low complexity" evidence="1">
    <location>
        <begin position="125"/>
        <end position="147"/>
    </location>
</feature>
<evidence type="ECO:0000256" key="2">
    <source>
        <dbReference type="SAM" id="SignalP"/>
    </source>
</evidence>
<dbReference type="EMBL" id="CAXITT010000662">
    <property type="protein sequence ID" value="CAL1544952.1"/>
    <property type="molecule type" value="Genomic_DNA"/>
</dbReference>
<dbReference type="AlphaFoldDB" id="A0AAV2IEC7"/>
<comment type="caution">
    <text evidence="3">The sequence shown here is derived from an EMBL/GenBank/DDBJ whole genome shotgun (WGS) entry which is preliminary data.</text>
</comment>
<evidence type="ECO:0000256" key="1">
    <source>
        <dbReference type="SAM" id="MobiDB-lite"/>
    </source>
</evidence>
<evidence type="ECO:0000313" key="4">
    <source>
        <dbReference type="Proteomes" id="UP001497497"/>
    </source>
</evidence>
<feature type="region of interest" description="Disordered" evidence="1">
    <location>
        <begin position="105"/>
        <end position="182"/>
    </location>
</feature>
<keyword evidence="2" id="KW-0732">Signal</keyword>
<gene>
    <name evidence="3" type="ORF">GSLYS_00018435001</name>
</gene>
<keyword evidence="4" id="KW-1185">Reference proteome</keyword>